<evidence type="ECO:0000313" key="11">
    <source>
        <dbReference type="Proteomes" id="UP000625033"/>
    </source>
</evidence>
<feature type="domain" description="Metallo-beta-lactamase" evidence="8">
    <location>
        <begin position="578"/>
        <end position="697"/>
    </location>
</feature>
<evidence type="ECO:0000259" key="9">
    <source>
        <dbReference type="Pfam" id="PF03772"/>
    </source>
</evidence>
<comment type="caution">
    <text evidence="10">The sequence shown here is derived from an EMBL/GenBank/DDBJ whole genome shotgun (WGS) entry which is preliminary data.</text>
</comment>
<keyword evidence="11" id="KW-1185">Reference proteome</keyword>
<dbReference type="SUPFAM" id="SSF56281">
    <property type="entry name" value="Metallo-hydrolase/oxidoreductase"/>
    <property type="match status" value="1"/>
</dbReference>
<dbReference type="CDD" id="cd07731">
    <property type="entry name" value="ComA-like_MBL-fold"/>
    <property type="match status" value="1"/>
</dbReference>
<feature type="transmembrane region" description="Helical" evidence="7">
    <location>
        <begin position="305"/>
        <end position="323"/>
    </location>
</feature>
<organism evidence="10 11">
    <name type="scientific">Zhihengliuella flava</name>
    <dbReference type="NCBI Taxonomy" id="1285193"/>
    <lineage>
        <taxon>Bacteria</taxon>
        <taxon>Bacillati</taxon>
        <taxon>Actinomycetota</taxon>
        <taxon>Actinomycetes</taxon>
        <taxon>Micrococcales</taxon>
        <taxon>Micrococcaceae</taxon>
        <taxon>Zhihengliuella</taxon>
    </lineage>
</organism>
<dbReference type="AlphaFoldDB" id="A0A931GHL1"/>
<evidence type="ECO:0000256" key="3">
    <source>
        <dbReference type="ARBA" id="ARBA00022692"/>
    </source>
</evidence>
<evidence type="ECO:0000313" key="10">
    <source>
        <dbReference type="EMBL" id="MBG6083346.1"/>
    </source>
</evidence>
<dbReference type="Gene3D" id="3.60.15.10">
    <property type="entry name" value="Ribonuclease Z/Hydroxyacylglutathione hydrolase-like"/>
    <property type="match status" value="1"/>
</dbReference>
<feature type="region of interest" description="Disordered" evidence="6">
    <location>
        <begin position="115"/>
        <end position="143"/>
    </location>
</feature>
<feature type="transmembrane region" description="Helical" evidence="7">
    <location>
        <begin position="29"/>
        <end position="49"/>
    </location>
</feature>
<dbReference type="PANTHER" id="PTHR30619:SF1">
    <property type="entry name" value="RECOMBINATION PROTEIN 2"/>
    <property type="match status" value="1"/>
</dbReference>
<evidence type="ECO:0000256" key="2">
    <source>
        <dbReference type="ARBA" id="ARBA00022475"/>
    </source>
</evidence>
<dbReference type="NCBIfam" id="TIGR00360">
    <property type="entry name" value="ComEC_N-term"/>
    <property type="match status" value="1"/>
</dbReference>
<feature type="transmembrane region" description="Helical" evidence="7">
    <location>
        <begin position="541"/>
        <end position="561"/>
    </location>
</feature>
<dbReference type="InterPro" id="IPR035681">
    <property type="entry name" value="ComA-like_MBL"/>
</dbReference>
<feature type="transmembrane region" description="Helical" evidence="7">
    <location>
        <begin position="276"/>
        <end position="298"/>
    </location>
</feature>
<dbReference type="RefSeq" id="WP_196834797.1">
    <property type="nucleotide sequence ID" value="NZ_JADOTZ010000001.1"/>
</dbReference>
<sequence length="838" mass="87141">MSSPPLDLRPVWAVAGAWPAALLEPASDVASIAAATGLVLTAGALYVLLRGVGIIAWSHHLWGPVFAAVGAATLVATTLALSPPDAAGAQRVDDLMGEGAVVRAEVVLSADATVRPSTGQWPGGSEEARPESNSPQWPSSAQSVRTWEQRGLAELTRIREGHQWKAVRVQVFIAVPVESAPGVRPDVWHQGTRVIGFVRLDPADPSMKHGYWGRSTGTPAVIEPRRAAWTERLRDQFTQAAAVLPEQGRALLPGMVMGDRSGQTEQLDEAMKVTGLAHLTAVSGANCALIMGFVLWILRLVDVPRALAALVALGALGGFVVLVGPEASIVRAAVMGAISAVAVFAGRGRQAFAALCLCIVVLLAWIPDFATDVAFQLSVLATAGIVLLGRPLADVLSRVMPSWLAQGVAISVAAQLFCQPVLVLIEPRLATYAVIANLVVAPAVPVVTIAGTLGLVLSSMPAVFVMPLVWVAGVPAHAVGLLALEISHWPSAAVAWPEGALGVILAAALAALCALGTGAASYGMGAGRGFAERQLGVKAPGLAIGAFLAAGALVAGTVAPVTAHIEPRVSAVVAMCDVGQGDALIMRTGTHSAVGVDVGPDADAYLGCLHRLGIDELEVLFISHLHADHVGALDGIAAEIRIRRVYYSTSRPVDQSPQDLPPALSGSGVGSLEIRRAIAGDVGHVDVQAGPRHGPGQLAWSVLWPEPKRIPEQENDASLVLRFHLSVPQGNLSVLATGDIEQEAMREFLRHHPDLSADVLKVAHHGARNGGLETADAVRPRLALIGVGAGNSYGHPATVIVEGLDERGVAVGRTDRHGLVTITFPTEGRAQLRGHPQP</sequence>
<dbReference type="InterPro" id="IPR052159">
    <property type="entry name" value="Competence_DNA_uptake"/>
</dbReference>
<dbReference type="Proteomes" id="UP000625033">
    <property type="component" value="Unassembled WGS sequence"/>
</dbReference>
<dbReference type="Pfam" id="PF00753">
    <property type="entry name" value="Lactamase_B"/>
    <property type="match status" value="1"/>
</dbReference>
<evidence type="ECO:0000259" key="8">
    <source>
        <dbReference type="Pfam" id="PF00753"/>
    </source>
</evidence>
<evidence type="ECO:0000256" key="1">
    <source>
        <dbReference type="ARBA" id="ARBA00004651"/>
    </source>
</evidence>
<keyword evidence="2" id="KW-1003">Cell membrane</keyword>
<feature type="transmembrane region" description="Helical" evidence="7">
    <location>
        <begin position="499"/>
        <end position="520"/>
    </location>
</feature>
<dbReference type="InterPro" id="IPR004477">
    <property type="entry name" value="ComEC_N"/>
</dbReference>
<dbReference type="InterPro" id="IPR001279">
    <property type="entry name" value="Metallo-B-lactamas"/>
</dbReference>
<dbReference type="Pfam" id="PF03772">
    <property type="entry name" value="Competence"/>
    <property type="match status" value="1"/>
</dbReference>
<dbReference type="EMBL" id="JADOTZ010000001">
    <property type="protein sequence ID" value="MBG6083346.1"/>
    <property type="molecule type" value="Genomic_DNA"/>
</dbReference>
<evidence type="ECO:0000256" key="5">
    <source>
        <dbReference type="ARBA" id="ARBA00023136"/>
    </source>
</evidence>
<feature type="transmembrane region" description="Helical" evidence="7">
    <location>
        <begin position="404"/>
        <end position="425"/>
    </location>
</feature>
<proteinExistence type="predicted"/>
<feature type="transmembrane region" description="Helical" evidence="7">
    <location>
        <begin position="464"/>
        <end position="484"/>
    </location>
</feature>
<dbReference type="GO" id="GO:0005886">
    <property type="term" value="C:plasma membrane"/>
    <property type="evidence" value="ECO:0007669"/>
    <property type="project" value="UniProtKB-SubCell"/>
</dbReference>
<name>A0A931GHL1_9MICC</name>
<comment type="subcellular location">
    <subcellularLocation>
        <location evidence="1">Cell membrane</location>
        <topology evidence="1">Multi-pass membrane protein</topology>
    </subcellularLocation>
</comment>
<keyword evidence="4 7" id="KW-1133">Transmembrane helix</keyword>
<feature type="transmembrane region" description="Helical" evidence="7">
    <location>
        <begin position="431"/>
        <end position="457"/>
    </location>
</feature>
<dbReference type="InterPro" id="IPR036866">
    <property type="entry name" value="RibonucZ/Hydroxyglut_hydro"/>
</dbReference>
<evidence type="ECO:0000256" key="4">
    <source>
        <dbReference type="ARBA" id="ARBA00022989"/>
    </source>
</evidence>
<feature type="transmembrane region" description="Helical" evidence="7">
    <location>
        <begin position="351"/>
        <end position="367"/>
    </location>
</feature>
<feature type="transmembrane region" description="Helical" evidence="7">
    <location>
        <begin position="61"/>
        <end position="81"/>
    </location>
</feature>
<evidence type="ECO:0000256" key="7">
    <source>
        <dbReference type="SAM" id="Phobius"/>
    </source>
</evidence>
<accession>A0A931GHL1</accession>
<feature type="transmembrane region" description="Helical" evidence="7">
    <location>
        <begin position="329"/>
        <end position="346"/>
    </location>
</feature>
<reference evidence="10" key="1">
    <citation type="submission" date="2020-11" db="EMBL/GenBank/DDBJ databases">
        <title>Sequencing the genomes of 1000 actinobacteria strains.</title>
        <authorList>
            <person name="Klenk H.-P."/>
        </authorList>
    </citation>
    <scope>NUCLEOTIDE SEQUENCE</scope>
    <source>
        <strain evidence="10">DSM 26152</strain>
    </source>
</reference>
<protein>
    <submittedName>
        <fullName evidence="10">Competence protein ComEC</fullName>
    </submittedName>
</protein>
<feature type="compositionally biased region" description="Polar residues" evidence="6">
    <location>
        <begin position="131"/>
        <end position="143"/>
    </location>
</feature>
<keyword evidence="5 7" id="KW-0472">Membrane</keyword>
<feature type="domain" description="ComEC/Rec2-related protein" evidence="9">
    <location>
        <begin position="255"/>
        <end position="514"/>
    </location>
</feature>
<evidence type="ECO:0000256" key="6">
    <source>
        <dbReference type="SAM" id="MobiDB-lite"/>
    </source>
</evidence>
<feature type="transmembrane region" description="Helical" evidence="7">
    <location>
        <begin position="373"/>
        <end position="392"/>
    </location>
</feature>
<keyword evidence="3 7" id="KW-0812">Transmembrane</keyword>
<dbReference type="PANTHER" id="PTHR30619">
    <property type="entry name" value="DNA INTERNALIZATION/COMPETENCE PROTEIN COMEC/REC2"/>
    <property type="match status" value="1"/>
</dbReference>
<gene>
    <name evidence="10" type="ORF">IW252_000113</name>
</gene>